<evidence type="ECO:0000313" key="2">
    <source>
        <dbReference type="EMBL" id="GIY36807.1"/>
    </source>
</evidence>
<organism evidence="2 3">
    <name type="scientific">Caerostris darwini</name>
    <dbReference type="NCBI Taxonomy" id="1538125"/>
    <lineage>
        <taxon>Eukaryota</taxon>
        <taxon>Metazoa</taxon>
        <taxon>Ecdysozoa</taxon>
        <taxon>Arthropoda</taxon>
        <taxon>Chelicerata</taxon>
        <taxon>Arachnida</taxon>
        <taxon>Araneae</taxon>
        <taxon>Araneomorphae</taxon>
        <taxon>Entelegynae</taxon>
        <taxon>Araneoidea</taxon>
        <taxon>Araneidae</taxon>
        <taxon>Caerostris</taxon>
    </lineage>
</organism>
<feature type="coiled-coil region" evidence="1">
    <location>
        <begin position="40"/>
        <end position="133"/>
    </location>
</feature>
<protein>
    <submittedName>
        <fullName evidence="2">Uncharacterized protein</fullName>
    </submittedName>
</protein>
<dbReference type="EMBL" id="BPLQ01008366">
    <property type="protein sequence ID" value="GIY36807.1"/>
    <property type="molecule type" value="Genomic_DNA"/>
</dbReference>
<proteinExistence type="predicted"/>
<evidence type="ECO:0000256" key="1">
    <source>
        <dbReference type="SAM" id="Coils"/>
    </source>
</evidence>
<name>A0AAV4SW58_9ARAC</name>
<feature type="non-terminal residue" evidence="2">
    <location>
        <position position="167"/>
    </location>
</feature>
<sequence length="167" mass="20379">MNIYKDINDDDMDKHESYPEIKIIYDTRDMIQKIIKLFELKKYENIYEDIAEKYKLMLKEIERLKSNKRSLQDNDDDSYKSKYRKLQSDIANENLEEENKKLKFQLKDCNKQLNKYLNINQQLQQELEECKDSLLKKPQPLHEEIVSQSRQDDFDMNYEYEDDLTNT</sequence>
<comment type="caution">
    <text evidence="2">The sequence shown here is derived from an EMBL/GenBank/DDBJ whole genome shotgun (WGS) entry which is preliminary data.</text>
</comment>
<evidence type="ECO:0000313" key="3">
    <source>
        <dbReference type="Proteomes" id="UP001054837"/>
    </source>
</evidence>
<dbReference type="Proteomes" id="UP001054837">
    <property type="component" value="Unassembled WGS sequence"/>
</dbReference>
<dbReference type="AlphaFoldDB" id="A0AAV4SW58"/>
<keyword evidence="3" id="KW-1185">Reference proteome</keyword>
<keyword evidence="1" id="KW-0175">Coiled coil</keyword>
<accession>A0AAV4SW58</accession>
<gene>
    <name evidence="2" type="ORF">CDAR_307891</name>
</gene>
<reference evidence="2 3" key="1">
    <citation type="submission" date="2021-06" db="EMBL/GenBank/DDBJ databases">
        <title>Caerostris darwini draft genome.</title>
        <authorList>
            <person name="Kono N."/>
            <person name="Arakawa K."/>
        </authorList>
    </citation>
    <scope>NUCLEOTIDE SEQUENCE [LARGE SCALE GENOMIC DNA]</scope>
</reference>